<proteinExistence type="predicted"/>
<feature type="region of interest" description="Disordered" evidence="1">
    <location>
        <begin position="428"/>
        <end position="530"/>
    </location>
</feature>
<feature type="transmembrane region" description="Helical" evidence="2">
    <location>
        <begin position="323"/>
        <end position="349"/>
    </location>
</feature>
<protein>
    <submittedName>
        <fullName evidence="3">Uncharacterized protein</fullName>
    </submittedName>
</protein>
<feature type="transmembrane region" description="Helical" evidence="2">
    <location>
        <begin position="103"/>
        <end position="123"/>
    </location>
</feature>
<evidence type="ECO:0000256" key="2">
    <source>
        <dbReference type="SAM" id="Phobius"/>
    </source>
</evidence>
<name>A0A7K0DY04_9NOCA</name>
<keyword evidence="2" id="KW-0812">Transmembrane</keyword>
<keyword evidence="2" id="KW-1133">Transmembrane helix</keyword>
<feature type="transmembrane region" description="Helical" evidence="2">
    <location>
        <begin position="59"/>
        <end position="83"/>
    </location>
</feature>
<dbReference type="InterPro" id="IPR045931">
    <property type="entry name" value="DUF6350"/>
</dbReference>
<accession>A0A7K0DY04</accession>
<feature type="compositionally biased region" description="Acidic residues" evidence="1">
    <location>
        <begin position="428"/>
        <end position="459"/>
    </location>
</feature>
<keyword evidence="4" id="KW-1185">Reference proteome</keyword>
<dbReference type="EMBL" id="WEGI01000012">
    <property type="protein sequence ID" value="MQY29744.1"/>
    <property type="molecule type" value="Genomic_DNA"/>
</dbReference>
<feature type="compositionally biased region" description="Acidic residues" evidence="1">
    <location>
        <begin position="507"/>
        <end position="523"/>
    </location>
</feature>
<dbReference type="AlphaFoldDB" id="A0A7K0DY04"/>
<feature type="transmembrane region" description="Helical" evidence="2">
    <location>
        <begin position="12"/>
        <end position="39"/>
    </location>
</feature>
<feature type="transmembrane region" description="Helical" evidence="2">
    <location>
        <begin position="242"/>
        <end position="263"/>
    </location>
</feature>
<sequence length="530" mass="55094">MFGSLSPQRARVLLVVAARSSSFTMVAIVIVVIGTLLAADSGLTGVSGAIAAGWLEVHQVPLVVGHTELGVLPLLPTALVLWLTMRDSARAVETDCTRADLGWIVAAALAGPLLITAVCLAVAEDATAAVALQPPHTLTAFGWVAGLHLVAAAVGIAGRWFSFPRPRRELMAALPGWALPGARVGLRSVWRLLVASAAVTLVSFLANWSRVGDTYHAAGNTAGALGLTGLSLAYLPNVVIDAACVLLGANVNVGVGSLDLFGITGGPMPALPVLAAVPPGPAAGWWPVLLLIPIVVGVLAGVDCARVIWDASRFELGFDRATAPWTTLTAAGVAALLLTLLAALAGGVAGTFGTIGAGTLLSAGLAFAWFAVAGYAGMVVARRFGLAPASRPADDFSNFEHAYDDGYRMHDGPDLEVEVDGELLEEGLPLDDEAAGDEYDDYADDGYDDDGYDDEDDGYADDHDPAEPGSARYEDDETGYHEAEFEDDDEFGTDGRPVVVHPARPDDADEILDAEVVETDLPDEDGRGAR</sequence>
<dbReference type="Pfam" id="PF19877">
    <property type="entry name" value="DUF6350"/>
    <property type="match status" value="1"/>
</dbReference>
<feature type="transmembrane region" description="Helical" evidence="2">
    <location>
        <begin position="355"/>
        <end position="381"/>
    </location>
</feature>
<organism evidence="3 4">
    <name type="scientific">Nocardia aurantia</name>
    <dbReference type="NCBI Taxonomy" id="2585199"/>
    <lineage>
        <taxon>Bacteria</taxon>
        <taxon>Bacillati</taxon>
        <taxon>Actinomycetota</taxon>
        <taxon>Actinomycetes</taxon>
        <taxon>Mycobacteriales</taxon>
        <taxon>Nocardiaceae</taxon>
        <taxon>Nocardia</taxon>
    </lineage>
</organism>
<reference evidence="3 4" key="1">
    <citation type="submission" date="2019-10" db="EMBL/GenBank/DDBJ databases">
        <title>Nocardia macrotermitis sp. nov. and Nocardia aurantia sp. nov., isolated from the gut of fungus growing-termite Macrotermes natalensis.</title>
        <authorList>
            <person name="Benndorf R."/>
            <person name="Schwitalla J."/>
            <person name="Martin K."/>
            <person name="De Beer W."/>
            <person name="Kaster A.-K."/>
            <person name="Vollmers J."/>
            <person name="Poulsen M."/>
            <person name="Beemelmanns C."/>
        </authorList>
    </citation>
    <scope>NUCLEOTIDE SEQUENCE [LARGE SCALE GENOMIC DNA]</scope>
    <source>
        <strain evidence="3 4">RB56</strain>
    </source>
</reference>
<keyword evidence="2" id="KW-0472">Membrane</keyword>
<feature type="transmembrane region" description="Helical" evidence="2">
    <location>
        <begin position="283"/>
        <end position="302"/>
    </location>
</feature>
<evidence type="ECO:0000313" key="3">
    <source>
        <dbReference type="EMBL" id="MQY29744.1"/>
    </source>
</evidence>
<feature type="transmembrane region" description="Helical" evidence="2">
    <location>
        <begin position="215"/>
        <end position="235"/>
    </location>
</feature>
<gene>
    <name evidence="3" type="ORF">NRB56_53370</name>
</gene>
<feature type="transmembrane region" description="Helical" evidence="2">
    <location>
        <begin position="143"/>
        <end position="161"/>
    </location>
</feature>
<evidence type="ECO:0000256" key="1">
    <source>
        <dbReference type="SAM" id="MobiDB-lite"/>
    </source>
</evidence>
<evidence type="ECO:0000313" key="4">
    <source>
        <dbReference type="Proteomes" id="UP000431401"/>
    </source>
</evidence>
<comment type="caution">
    <text evidence="3">The sequence shown here is derived from an EMBL/GenBank/DDBJ whole genome shotgun (WGS) entry which is preliminary data.</text>
</comment>
<dbReference type="Proteomes" id="UP000431401">
    <property type="component" value="Unassembled WGS sequence"/>
</dbReference>
<feature type="transmembrane region" description="Helical" evidence="2">
    <location>
        <begin position="189"/>
        <end position="209"/>
    </location>
</feature>